<protein>
    <submittedName>
        <fullName evidence="1">Uncharacterized protein</fullName>
    </submittedName>
</protein>
<name>A0A0A8ZY24_ARUDO</name>
<proteinExistence type="predicted"/>
<sequence>MYSSSLQSFEFNCSLLTKCIRINLCEIGSSILMNKIKGLNKHASCCM</sequence>
<organism evidence="1">
    <name type="scientific">Arundo donax</name>
    <name type="common">Giant reed</name>
    <name type="synonym">Donax arundinaceus</name>
    <dbReference type="NCBI Taxonomy" id="35708"/>
    <lineage>
        <taxon>Eukaryota</taxon>
        <taxon>Viridiplantae</taxon>
        <taxon>Streptophyta</taxon>
        <taxon>Embryophyta</taxon>
        <taxon>Tracheophyta</taxon>
        <taxon>Spermatophyta</taxon>
        <taxon>Magnoliopsida</taxon>
        <taxon>Liliopsida</taxon>
        <taxon>Poales</taxon>
        <taxon>Poaceae</taxon>
        <taxon>PACMAD clade</taxon>
        <taxon>Arundinoideae</taxon>
        <taxon>Arundineae</taxon>
        <taxon>Arundo</taxon>
    </lineage>
</organism>
<evidence type="ECO:0000313" key="1">
    <source>
        <dbReference type="EMBL" id="JAD44299.1"/>
    </source>
</evidence>
<reference evidence="1" key="1">
    <citation type="submission" date="2014-09" db="EMBL/GenBank/DDBJ databases">
        <authorList>
            <person name="Magalhaes I.L.F."/>
            <person name="Oliveira U."/>
            <person name="Santos F.R."/>
            <person name="Vidigal T.H.D.A."/>
            <person name="Brescovit A.D."/>
            <person name="Santos A.J."/>
        </authorList>
    </citation>
    <scope>NUCLEOTIDE SEQUENCE</scope>
    <source>
        <tissue evidence="1">Shoot tissue taken approximately 20 cm above the soil surface</tissue>
    </source>
</reference>
<dbReference type="EMBL" id="GBRH01253596">
    <property type="protein sequence ID" value="JAD44299.1"/>
    <property type="molecule type" value="Transcribed_RNA"/>
</dbReference>
<dbReference type="AlphaFoldDB" id="A0A0A8ZY24"/>
<accession>A0A0A8ZY24</accession>
<reference evidence="1" key="2">
    <citation type="journal article" date="2015" name="Data Brief">
        <title>Shoot transcriptome of the giant reed, Arundo donax.</title>
        <authorList>
            <person name="Barrero R.A."/>
            <person name="Guerrero F.D."/>
            <person name="Moolhuijzen P."/>
            <person name="Goolsby J.A."/>
            <person name="Tidwell J."/>
            <person name="Bellgard S.E."/>
            <person name="Bellgard M.I."/>
        </authorList>
    </citation>
    <scope>NUCLEOTIDE SEQUENCE</scope>
    <source>
        <tissue evidence="1">Shoot tissue taken approximately 20 cm above the soil surface</tissue>
    </source>
</reference>